<reference evidence="2" key="1">
    <citation type="submission" date="2019-08" db="EMBL/GenBank/DDBJ databases">
        <authorList>
            <person name="Kucharzyk K."/>
            <person name="Murdoch R.W."/>
            <person name="Higgins S."/>
            <person name="Loffler F."/>
        </authorList>
    </citation>
    <scope>NUCLEOTIDE SEQUENCE</scope>
</reference>
<comment type="caution">
    <text evidence="2">The sequence shown here is derived from an EMBL/GenBank/DDBJ whole genome shotgun (WGS) entry which is preliminary data.</text>
</comment>
<dbReference type="InterPro" id="IPR045864">
    <property type="entry name" value="aa-tRNA-synth_II/BPL/LPL"/>
</dbReference>
<dbReference type="InterPro" id="IPR005121">
    <property type="entry name" value="Fdx_antiC-bd"/>
</dbReference>
<organism evidence="2">
    <name type="scientific">bioreactor metagenome</name>
    <dbReference type="NCBI Taxonomy" id="1076179"/>
    <lineage>
        <taxon>unclassified sequences</taxon>
        <taxon>metagenomes</taxon>
        <taxon>ecological metagenomes</taxon>
    </lineage>
</organism>
<dbReference type="PROSITE" id="PS51447">
    <property type="entry name" value="FDX_ACB"/>
    <property type="match status" value="1"/>
</dbReference>
<protein>
    <submittedName>
        <fullName evidence="2">Phenylalanine--tRNA ligase beta subunit</fullName>
        <ecNumber evidence="2">6.1.1.20</ecNumber>
    </submittedName>
</protein>
<dbReference type="EC" id="6.1.1.20" evidence="2"/>
<dbReference type="AlphaFoldDB" id="A0A645H8G4"/>
<gene>
    <name evidence="2" type="primary">pheT_54</name>
    <name evidence="2" type="ORF">SDC9_182765</name>
</gene>
<evidence type="ECO:0000259" key="1">
    <source>
        <dbReference type="PROSITE" id="PS51447"/>
    </source>
</evidence>
<name>A0A645H8G4_9ZZZZ</name>
<proteinExistence type="predicted"/>
<dbReference type="GO" id="GO:0004826">
    <property type="term" value="F:phenylalanine-tRNA ligase activity"/>
    <property type="evidence" value="ECO:0007669"/>
    <property type="project" value="UniProtKB-EC"/>
</dbReference>
<feature type="domain" description="FDX-ACB" evidence="1">
    <location>
        <begin position="52"/>
        <end position="119"/>
    </location>
</feature>
<dbReference type="Gene3D" id="3.30.930.10">
    <property type="entry name" value="Bira Bifunctional Protein, Domain 2"/>
    <property type="match status" value="1"/>
</dbReference>
<dbReference type="SUPFAM" id="SSF54991">
    <property type="entry name" value="Anticodon-binding domain of PheRS"/>
    <property type="match status" value="1"/>
</dbReference>
<evidence type="ECO:0000313" key="2">
    <source>
        <dbReference type="EMBL" id="MPN35268.1"/>
    </source>
</evidence>
<accession>A0A645H8G4</accession>
<dbReference type="InterPro" id="IPR036690">
    <property type="entry name" value="Fdx_antiC-bd_sf"/>
</dbReference>
<dbReference type="Gene3D" id="3.30.70.380">
    <property type="entry name" value="Ferrodoxin-fold anticodon-binding domain"/>
    <property type="match status" value="1"/>
</dbReference>
<keyword evidence="2" id="KW-0436">Ligase</keyword>
<sequence>MYVNDELIGIYGESSVEVAKNYGIDNKVYIAEIDVEKLLKYKNTNWKYEALPKYPAMVRDIAVIVNNEVLAGEMIETIESVNTELIESVNCLTYTRANMFKTDINQLHFLLLIETKNVL</sequence>
<dbReference type="Pfam" id="PF03147">
    <property type="entry name" value="FDX-ACB"/>
    <property type="match status" value="1"/>
</dbReference>
<dbReference type="EMBL" id="VSSQ01088737">
    <property type="protein sequence ID" value="MPN35268.1"/>
    <property type="molecule type" value="Genomic_DNA"/>
</dbReference>